<protein>
    <recommendedName>
        <fullName evidence="4">RHS repeat-associated core domain-containing protein</fullName>
    </recommendedName>
</protein>
<feature type="region of interest" description="Disordered" evidence="1">
    <location>
        <begin position="409"/>
        <end position="430"/>
    </location>
</feature>
<name>A0A4Q1D961_9BACT</name>
<evidence type="ECO:0008006" key="4">
    <source>
        <dbReference type="Google" id="ProtNLM"/>
    </source>
</evidence>
<dbReference type="Gene3D" id="2.180.10.10">
    <property type="entry name" value="RHS repeat-associated core"/>
    <property type="match status" value="1"/>
</dbReference>
<dbReference type="InterPro" id="IPR050708">
    <property type="entry name" value="T6SS_VgrG/RHS"/>
</dbReference>
<dbReference type="PANTHER" id="PTHR32305:SF15">
    <property type="entry name" value="PROTEIN RHSA-RELATED"/>
    <property type="match status" value="1"/>
</dbReference>
<evidence type="ECO:0000256" key="1">
    <source>
        <dbReference type="SAM" id="MobiDB-lite"/>
    </source>
</evidence>
<evidence type="ECO:0000313" key="2">
    <source>
        <dbReference type="EMBL" id="RXK85907.1"/>
    </source>
</evidence>
<evidence type="ECO:0000313" key="3">
    <source>
        <dbReference type="Proteomes" id="UP000290545"/>
    </source>
</evidence>
<gene>
    <name evidence="2" type="ORF">ESB13_03600</name>
</gene>
<sequence>MSAQKISLRLCWMLLLLVILCFAGSDSYGQQATIFQKLLNGASNEIVEGKTCSVSDASVFNAETRAKMEADYPVKNIVSLKINESSTRYFQDSFTVKVLVRIVSKDANGLIDSVDKEFKVNYQLKDKYQSVSSYITEGKREVTARILSVTAPSATWVLYVIQLENKMEIRPLFKFSYDNDVVTTLSYPASLTGAVDQLPVTWPAVTGIDVYDVEWTYVDSSALALKKKNNAWDADLIFTNNASRVTVSATSYKIPLLYDGKGMLFFRVRPVQLKARSGRLEGKWSSTDTKGLGAFAFEGHETGLNWQATTSFAEEGKRKTVVQYFDGSLRSRQVVTKDNTSDTTIIGESFYDYQGRAVIQVLPTPSLDRVIRFTRDFNMGLNGEYDKDKYDLLTSPDYYCNAKAEPMAKTSGSSRYYSPDNAAKNQGNNKFLPDASLYPFSQTEYTPDNTGKISRQGGVGPDYQLGSGHETKYYYGGSPDKNELYALFGTDVGDAAHYVKNMVRDANGQYSISYLDMRGHVIATALAGNVPDSIKLQPLISNVSEDAVETIGGPSGNTIKGLSMESQKVLHVTEPGSYNFSYKLDPDTLRMLNYDQSASCYDCLYDLEITITDDCNNQKLGGAPFKRIRRNFSLENNQGLNADCSKGAEKFIEEFSLNLDEGSYVVTKKLSVSQYALDYYRDSVFVKKNAFKTIEELAKEERTLQITGECIPDCESCKQQLGEWNDFRASYLQKAGVELSDTAAHRGEAWVAWKEANDRCNRLCEVITEADELHNAMVADMTPPSGQYANINNIDDPYSIFYIDTIAQTLPIYKNTALYYTNQEGSADKVYDEESETWVTPHDLNVTQFAAKFNKSWAETLLPYHPEYCKLLEYEKNRASLAWNIKAETIDTYQEAFDSGYLNPSGYISSEFSRFPIVDKNRDPLSDALKVKVNSKIAAYMKDNEGYNISLWNMATIAVMANADKDNAAKKYRSPGSAFDASMCAGDKDMAWRIYRQLYIQLKNDYIQQMLIDANCAGKPAAKDLSDKGYTVHFNTAAAALSQSGMGDLLSTNNPTQSATVLKAAMAQEYENNCRAYASMWMRQMAPCSRYDQVRTEIIEELVKVCRKGADQNHTMGSRNISPDSTNTYASFEDVIKEYNRRLGIAEGDLQCNADVFTAPMPFDKQGAYSQVSYTRPDECVRAKLANYQYQYNQNKKVGESFSTYLARTTGTYISDVDLTTFIDICNNQASTCTYAEKTVSIPPVFQCYTGDVCVPCEKVNDLYTLFTAKYPAITPVIGVEVDSIQDVKNRLFENFMNSRLGFSKQAWEYLQFMDSCKGGDLDFGVVKRFTIAGSKETVIKSVFTTDDNAFIMAGYTVSPADDMNAFVAKTDKNGKVLWAKDYGGTGKDYFSKVIKGVDGGLAAIGTTSSFNQGGWARSSSGTVRSATEAWLVKLDENGDVVWSKTMSYTSTGEKGVDITTVKGTDEDGYAIVGEYQSADTIGNTLVARLKSNGDPIWIKQVGSNFSDYGGRIAQDGDTIVVAASSIKANPYWFLGNNSMVALYRFLTSNGDGAGFSIYDIGNINSTLRSLDVMPNGYRITSLNTIDSVHKTNRPGLSILKVDKTGYFKSVESYGRYWSDDETPSEFSATVLPNKDLIIVKSTSMVSNDLRFQTLTSTGRDYSKSLNIPGNEVSGYMLQNADGSFALVGNSTTPAAQPFFVRLDDSFHAACLDSTVYSGYMGTFVGINQFATPRVDAMLTGGMRTISVIANNRSVGESLAYCENAKSESRMLCGRSEPVFPEAVIPQYTNCTDSTFYAVNVATERYKIIRDSLYGKFDSAYLAKCMTAIQYEDFTVAHNANEYHYTLYYYDQAGNLVQTIAPNDVKPNRDPAWLKEVHRLVETNGAAKRPDHVKATRYRYNSLNQVVAQNSPDAGSSRFWYDRLGRLTLSQNAEQIRYNKYSYTLYDAIGRITEVGQLASAELMNDNKSRNDVELKGWLTRSANSREQVTRTVYDLPYIPTEYDFKPANLRNRVSFSAVYDTYADLTTNSYNNATYYSYDVHGNVDTLLQNYNNDLMKGGASQFKKIVYRYDLVSGKVNHVAYQPGQIDAFYHRYSYDAENRLVNVETSRDSVNWDNDARYSYYSHGPLSRVVLGQQQVQGIDYAYTLQGWIKAVNPGLLLTGGNGETCSDGSAVNDLIVNARVPNGPPVYKARVTISFEDGFDSNSEDMDALIDANATLCNSSATNLISTDGTSTTTPAKDEFSYVLHYNKTDYKPLVAGLSDLTVPGQLGDEYRPLYNGNISGMGVNVSKLDKPLWYNYKYDQLNRLVQMDAWKSASGNWNTLTKGRSNNVENEYHEGITYDANGNIISYDRNGFAKATGVPAMDRLAYHYVPGKNRLDHIDDSAPDTAYTTDIEGQSAGYYTYDSIGNLTHEGGSAITWNVYGKIVSIKKEDNVLIRYSYDAFGNRICKAVGNKVTWYVRDIRGNVLSIYQSGESSVNSGNLSQTEVHLYGTGRLGVLKLDNDMTLSWQKKLDLIDNPTFVRGNKLFELSNHLGNILAAVSDKKLGITSNNSFADSYVADVVSAQDYYPFGMIMPGRNYNAAVYRYGFNGKENDNEIKGDGNQQDYGMRIYDPRLGRFLSVDPLMSKYPELTPYQFASNTPLQAVDLDGAEALFVHGTFSDKSTFDSRFVKNMLHATGWDKVQKNAYFGNWSGANKSEARIEAANAFFNFLTSDKNPYRDLKHATLIGHSHGGNVNKVLRNMLIKAGWTVDIINIETPQRTDFRSDAGHGGVYLSFYNSLDVVQFAGAFGNRFNSGSRKDPSADANVNLPEFMPQLLAPDDFFPKPFGQWLKDSGGHGLHNNDLSKIVIELRTQQAFDAYKKLYPGGIDTKGKSSYMKYLRKVFNDKM</sequence>
<dbReference type="PANTHER" id="PTHR32305">
    <property type="match status" value="1"/>
</dbReference>
<proteinExistence type="predicted"/>
<reference evidence="2 3" key="1">
    <citation type="submission" date="2019-01" db="EMBL/GenBank/DDBJ databases">
        <title>Filimonas sp. strain TTM-71.</title>
        <authorList>
            <person name="Chen W.-M."/>
        </authorList>
    </citation>
    <scope>NUCLEOTIDE SEQUENCE [LARGE SCALE GENOMIC DNA]</scope>
    <source>
        <strain evidence="2 3">TTM-71</strain>
    </source>
</reference>
<accession>A0A4Q1D961</accession>
<dbReference type="RefSeq" id="WP_129001658.1">
    <property type="nucleotide sequence ID" value="NZ_SDHZ01000001.1"/>
</dbReference>
<dbReference type="InterPro" id="IPR022385">
    <property type="entry name" value="Rhs_assc_core"/>
</dbReference>
<dbReference type="Proteomes" id="UP000290545">
    <property type="component" value="Unassembled WGS sequence"/>
</dbReference>
<dbReference type="EMBL" id="SDHZ01000001">
    <property type="protein sequence ID" value="RXK85907.1"/>
    <property type="molecule type" value="Genomic_DNA"/>
</dbReference>
<comment type="caution">
    <text evidence="2">The sequence shown here is derived from an EMBL/GenBank/DDBJ whole genome shotgun (WGS) entry which is preliminary data.</text>
</comment>
<dbReference type="OrthoDB" id="2972467at2"/>
<organism evidence="2 3">
    <name type="scientific">Filimonas effusa</name>
    <dbReference type="NCBI Taxonomy" id="2508721"/>
    <lineage>
        <taxon>Bacteria</taxon>
        <taxon>Pseudomonadati</taxon>
        <taxon>Bacteroidota</taxon>
        <taxon>Chitinophagia</taxon>
        <taxon>Chitinophagales</taxon>
        <taxon>Chitinophagaceae</taxon>
        <taxon>Filimonas</taxon>
    </lineage>
</organism>
<keyword evidence="3" id="KW-1185">Reference proteome</keyword>
<dbReference type="NCBIfam" id="TIGR03696">
    <property type="entry name" value="Rhs_assc_core"/>
    <property type="match status" value="1"/>
</dbReference>